<keyword evidence="2" id="KW-1185">Reference proteome</keyword>
<evidence type="ECO:0000313" key="1">
    <source>
        <dbReference type="EMBL" id="RXN85152.1"/>
    </source>
</evidence>
<evidence type="ECO:0000313" key="2">
    <source>
        <dbReference type="Proteomes" id="UP000290849"/>
    </source>
</evidence>
<accession>A0A4Q1HEY9</accession>
<sequence>MEWCGMVRAPGEQRCRTMRPQESSFWWSVQGEWVEEPNNRRGGFSGVQRVLVPEAGGCYYVKRQRNHLFRSVRYPTGRPTLLREWQSMRFCQSIGVPTAPLVFFEMRKSEAGWESILVTRGLQGYVSLERAYAENLWSCEQRAEALRAVAGALIALHRARRKHGHLYPKEVFVDFSGPRPAVAIVDWELSRYRLTAAQAAQPDVRRLLKSLIALGMPQDELRLFLDAYRNGGINLPPMPQLARS</sequence>
<dbReference type="Pfam" id="PF06293">
    <property type="entry name" value="Kdo"/>
    <property type="match status" value="1"/>
</dbReference>
<reference evidence="1 2" key="1">
    <citation type="journal article" date="2017" name="Int. J. Syst. Evol. Microbiol.">
        <title>Achromobacter aloeverae sp. nov., isolated from the root of Aloe vera (L.) Burm.f.</title>
        <authorList>
            <person name="Kuncharoen N."/>
            <person name="Muramatsu Y."/>
            <person name="Shibata C."/>
            <person name="Kamakura Y."/>
            <person name="Nakagawa Y."/>
            <person name="Tanasupawat S."/>
        </authorList>
    </citation>
    <scope>NUCLEOTIDE SEQUENCE [LARGE SCALE GENOMIC DNA]</scope>
    <source>
        <strain evidence="1 2">AVA-1</strain>
    </source>
</reference>
<dbReference type="InterPro" id="IPR011009">
    <property type="entry name" value="Kinase-like_dom_sf"/>
</dbReference>
<proteinExistence type="predicted"/>
<organism evidence="1 2">
    <name type="scientific">Achromobacter aloeverae</name>
    <dbReference type="NCBI Taxonomy" id="1750518"/>
    <lineage>
        <taxon>Bacteria</taxon>
        <taxon>Pseudomonadati</taxon>
        <taxon>Pseudomonadota</taxon>
        <taxon>Betaproteobacteria</taxon>
        <taxon>Burkholderiales</taxon>
        <taxon>Alcaligenaceae</taxon>
        <taxon>Achromobacter</taxon>
    </lineage>
</organism>
<dbReference type="AlphaFoldDB" id="A0A4Q1HEY9"/>
<gene>
    <name evidence="1" type="ORF">C7R54_21850</name>
</gene>
<comment type="caution">
    <text evidence="1">The sequence shown here is derived from an EMBL/GenBank/DDBJ whole genome shotgun (WGS) entry which is preliminary data.</text>
</comment>
<dbReference type="EMBL" id="PYAL01000007">
    <property type="protein sequence ID" value="RXN85152.1"/>
    <property type="molecule type" value="Genomic_DNA"/>
</dbReference>
<name>A0A4Q1HEY9_9BURK</name>
<dbReference type="Proteomes" id="UP000290849">
    <property type="component" value="Unassembled WGS sequence"/>
</dbReference>
<dbReference type="SUPFAM" id="SSF56112">
    <property type="entry name" value="Protein kinase-like (PK-like)"/>
    <property type="match status" value="1"/>
</dbReference>
<protein>
    <submittedName>
        <fullName evidence="1">InaA protein</fullName>
    </submittedName>
</protein>